<feature type="region of interest" description="Disordered" evidence="1">
    <location>
        <begin position="1"/>
        <end position="119"/>
    </location>
</feature>
<dbReference type="AlphaFoldDB" id="A0A5C3R3B3"/>
<evidence type="ECO:0000313" key="2">
    <source>
        <dbReference type="EMBL" id="TFL05314.1"/>
    </source>
</evidence>
<feature type="compositionally biased region" description="Low complexity" evidence="1">
    <location>
        <begin position="39"/>
        <end position="58"/>
    </location>
</feature>
<keyword evidence="3" id="KW-1185">Reference proteome</keyword>
<feature type="compositionally biased region" description="Polar residues" evidence="1">
    <location>
        <begin position="1"/>
        <end position="12"/>
    </location>
</feature>
<feature type="compositionally biased region" description="Pro residues" evidence="1">
    <location>
        <begin position="99"/>
        <end position="109"/>
    </location>
</feature>
<dbReference type="Proteomes" id="UP000305067">
    <property type="component" value="Unassembled WGS sequence"/>
</dbReference>
<feature type="compositionally biased region" description="Low complexity" evidence="1">
    <location>
        <begin position="166"/>
        <end position="179"/>
    </location>
</feature>
<evidence type="ECO:0000256" key="1">
    <source>
        <dbReference type="SAM" id="MobiDB-lite"/>
    </source>
</evidence>
<feature type="compositionally biased region" description="Polar residues" evidence="1">
    <location>
        <begin position="151"/>
        <end position="161"/>
    </location>
</feature>
<organism evidence="2 3">
    <name type="scientific">Pterulicium gracile</name>
    <dbReference type="NCBI Taxonomy" id="1884261"/>
    <lineage>
        <taxon>Eukaryota</taxon>
        <taxon>Fungi</taxon>
        <taxon>Dikarya</taxon>
        <taxon>Basidiomycota</taxon>
        <taxon>Agaricomycotina</taxon>
        <taxon>Agaricomycetes</taxon>
        <taxon>Agaricomycetidae</taxon>
        <taxon>Agaricales</taxon>
        <taxon>Pleurotineae</taxon>
        <taxon>Pterulaceae</taxon>
        <taxon>Pterulicium</taxon>
    </lineage>
</organism>
<feature type="region of interest" description="Disordered" evidence="1">
    <location>
        <begin position="151"/>
        <end position="249"/>
    </location>
</feature>
<sequence>MATSYHNNTQRSHAVRSAQKLGSVFGATPRVVGNDGFDSLSRPSDSSECSSSPQTSKTSSHRSTKSFSGQLGRRKAAPAAILLVPMDHRDSHKRHTLPSPGPAPVPSPFSPSFENPPARRRAAQFAKLSRHLGENIPPEVLFGLPPTKYTAPSSPAASSLRTRGKSVSGPVSSSPTVTVHACTPTRGQFSRKSDAAVPIVPRDMPFSNVQWDGESSSSTDESADESTNWRPRTRAGRAETDWEGAWNRMSMGEVRNKLRAL</sequence>
<name>A0A5C3R3B3_9AGAR</name>
<accession>A0A5C3R3B3</accession>
<reference evidence="2 3" key="1">
    <citation type="journal article" date="2019" name="Nat. Ecol. Evol.">
        <title>Megaphylogeny resolves global patterns of mushroom evolution.</title>
        <authorList>
            <person name="Varga T."/>
            <person name="Krizsan K."/>
            <person name="Foldi C."/>
            <person name="Dima B."/>
            <person name="Sanchez-Garcia M."/>
            <person name="Sanchez-Ramirez S."/>
            <person name="Szollosi G.J."/>
            <person name="Szarkandi J.G."/>
            <person name="Papp V."/>
            <person name="Albert L."/>
            <person name="Andreopoulos W."/>
            <person name="Angelini C."/>
            <person name="Antonin V."/>
            <person name="Barry K.W."/>
            <person name="Bougher N.L."/>
            <person name="Buchanan P."/>
            <person name="Buyck B."/>
            <person name="Bense V."/>
            <person name="Catcheside P."/>
            <person name="Chovatia M."/>
            <person name="Cooper J."/>
            <person name="Damon W."/>
            <person name="Desjardin D."/>
            <person name="Finy P."/>
            <person name="Geml J."/>
            <person name="Haridas S."/>
            <person name="Hughes K."/>
            <person name="Justo A."/>
            <person name="Karasinski D."/>
            <person name="Kautmanova I."/>
            <person name="Kiss B."/>
            <person name="Kocsube S."/>
            <person name="Kotiranta H."/>
            <person name="LaButti K.M."/>
            <person name="Lechner B.E."/>
            <person name="Liimatainen K."/>
            <person name="Lipzen A."/>
            <person name="Lukacs Z."/>
            <person name="Mihaltcheva S."/>
            <person name="Morgado L.N."/>
            <person name="Niskanen T."/>
            <person name="Noordeloos M.E."/>
            <person name="Ohm R.A."/>
            <person name="Ortiz-Santana B."/>
            <person name="Ovrebo C."/>
            <person name="Racz N."/>
            <person name="Riley R."/>
            <person name="Savchenko A."/>
            <person name="Shiryaev A."/>
            <person name="Soop K."/>
            <person name="Spirin V."/>
            <person name="Szebenyi C."/>
            <person name="Tomsovsky M."/>
            <person name="Tulloss R.E."/>
            <person name="Uehling J."/>
            <person name="Grigoriev I.V."/>
            <person name="Vagvolgyi C."/>
            <person name="Papp T."/>
            <person name="Martin F.M."/>
            <person name="Miettinen O."/>
            <person name="Hibbett D.S."/>
            <person name="Nagy L.G."/>
        </authorList>
    </citation>
    <scope>NUCLEOTIDE SEQUENCE [LARGE SCALE GENOMIC DNA]</scope>
    <source>
        <strain evidence="2 3">CBS 309.79</strain>
    </source>
</reference>
<proteinExistence type="predicted"/>
<dbReference type="EMBL" id="ML178817">
    <property type="protein sequence ID" value="TFL05314.1"/>
    <property type="molecule type" value="Genomic_DNA"/>
</dbReference>
<feature type="non-terminal residue" evidence="2">
    <location>
        <position position="261"/>
    </location>
</feature>
<gene>
    <name evidence="2" type="ORF">BDV98DRAFT_561833</name>
</gene>
<dbReference type="OrthoDB" id="3215907at2759"/>
<protein>
    <submittedName>
        <fullName evidence="2">Uncharacterized protein</fullName>
    </submittedName>
</protein>
<evidence type="ECO:0000313" key="3">
    <source>
        <dbReference type="Proteomes" id="UP000305067"/>
    </source>
</evidence>